<evidence type="ECO:0000313" key="1">
    <source>
        <dbReference type="EMBL" id="MCP9274034.1"/>
    </source>
</evidence>
<comment type="caution">
    <text evidence="1">The sequence shown here is derived from an EMBL/GenBank/DDBJ whole genome shotgun (WGS) entry which is preliminary data.</text>
</comment>
<accession>A0ABT1M736</accession>
<organism evidence="1 2">
    <name type="scientific">Mycolicibacterium arenosum</name>
    <dbReference type="NCBI Taxonomy" id="2952157"/>
    <lineage>
        <taxon>Bacteria</taxon>
        <taxon>Bacillati</taxon>
        <taxon>Actinomycetota</taxon>
        <taxon>Actinomycetes</taxon>
        <taxon>Mycobacteriales</taxon>
        <taxon>Mycobacteriaceae</taxon>
        <taxon>Mycolicibacterium</taxon>
    </lineage>
</organism>
<gene>
    <name evidence="1" type="ORF">NM203_17740</name>
</gene>
<proteinExistence type="predicted"/>
<dbReference type="Proteomes" id="UP001651690">
    <property type="component" value="Unassembled WGS sequence"/>
</dbReference>
<evidence type="ECO:0008006" key="3">
    <source>
        <dbReference type="Google" id="ProtNLM"/>
    </source>
</evidence>
<sequence length="86" mass="9891">MDSHFSFLTTAQAELLRQILLRRDPSLLERVQHAKSLSRFDADEIMSILGAEFTDNLDDEWEPTPYGLQVNDVLAQFNVGVLEEWP</sequence>
<dbReference type="EMBL" id="JANDBD010000007">
    <property type="protein sequence ID" value="MCP9274034.1"/>
    <property type="molecule type" value="Genomic_DNA"/>
</dbReference>
<name>A0ABT1M736_9MYCO</name>
<reference evidence="1 2" key="1">
    <citation type="submission" date="2022-06" db="EMBL/GenBank/DDBJ databases">
        <title>Mycolicibacterium sp. CAU 1645 isolated from seawater.</title>
        <authorList>
            <person name="Kim W."/>
        </authorList>
    </citation>
    <scope>NUCLEOTIDE SEQUENCE [LARGE SCALE GENOMIC DNA]</scope>
    <source>
        <strain evidence="1 2">CAU 1645</strain>
    </source>
</reference>
<protein>
    <recommendedName>
        <fullName evidence="3">Nif11 domain-containing protein</fullName>
    </recommendedName>
</protein>
<evidence type="ECO:0000313" key="2">
    <source>
        <dbReference type="Proteomes" id="UP001651690"/>
    </source>
</evidence>
<dbReference type="RefSeq" id="WP_255061379.1">
    <property type="nucleotide sequence ID" value="NZ_JANDBD010000007.1"/>
</dbReference>
<keyword evidence="2" id="KW-1185">Reference proteome</keyword>